<dbReference type="CDD" id="cd08991">
    <property type="entry name" value="GH43_HoAraf43-like"/>
    <property type="match status" value="1"/>
</dbReference>
<feature type="site" description="Important for catalytic activity, responsible for pKa modulation of the active site Glu and correct orientation of both the proton donor and substrate" evidence="7">
    <location>
        <position position="147"/>
    </location>
</feature>
<comment type="similarity">
    <text evidence="1 8">Belongs to the glycosyl hydrolase 43 family.</text>
</comment>
<keyword evidence="5 8" id="KW-0326">Glycosidase</keyword>
<sequence length="334" mass="38224">MNNKFLSKTTIASLAIITAVLCACTSEKPVSESEIFFADPTIFVENGKYYLTGTRENGGGGFQILESDNLENWHYYNEDSTYFILKSGEQTFGDKGFWAPQIYKENGIYHFFYTANEQVVAAKADSLTGPYRQNIIRPIDGSEKNIDPFLFKDEDGKYYLYHVRFDNGNYLWSAEYDFDNDSIYKNTLTKCFEMTDAWEKTDNNIWPPIMEGPTVIKLDSIYYLFYSANHYQNPDYAVGYATATSPSGPWTKHPNNPIIHRDIVGENGSGHGDLFMGLDNTPYYVYHIHNNDSTANPRHTRIIPLKFSKNDSTGIYDITADKEHIIIPHINQVK</sequence>
<gene>
    <name evidence="10" type="ORF">Cop2CBH44_31860</name>
</gene>
<dbReference type="GO" id="GO:0004553">
    <property type="term" value="F:hydrolase activity, hydrolyzing O-glycosyl compounds"/>
    <property type="evidence" value="ECO:0007669"/>
    <property type="project" value="InterPro"/>
</dbReference>
<evidence type="ECO:0000313" key="10">
    <source>
        <dbReference type="EMBL" id="BCI64833.1"/>
    </source>
</evidence>
<feature type="chain" id="PRO_5028903066" evidence="9">
    <location>
        <begin position="24"/>
        <end position="334"/>
    </location>
</feature>
<keyword evidence="11" id="KW-1185">Reference proteome</keyword>
<keyword evidence="2" id="KW-0624">Polysaccharide degradation</keyword>
<dbReference type="Proteomes" id="UP000594042">
    <property type="component" value="Chromosome"/>
</dbReference>
<evidence type="ECO:0000256" key="1">
    <source>
        <dbReference type="ARBA" id="ARBA00009865"/>
    </source>
</evidence>
<dbReference type="AlphaFoldDB" id="A0A7G1I0S2"/>
<dbReference type="Pfam" id="PF04616">
    <property type="entry name" value="Glyco_hydro_43"/>
    <property type="match status" value="1"/>
</dbReference>
<keyword evidence="2" id="KW-0858">Xylan degradation</keyword>
<dbReference type="KEGG" id="copr:Cop2CBH44_31860"/>
<dbReference type="SUPFAM" id="SSF75005">
    <property type="entry name" value="Arabinanase/levansucrase/invertase"/>
    <property type="match status" value="1"/>
</dbReference>
<evidence type="ECO:0000313" key="11">
    <source>
        <dbReference type="Proteomes" id="UP000594042"/>
    </source>
</evidence>
<name>A0A7G1I0S2_9BACT</name>
<accession>A0A7G1I0S2</accession>
<reference evidence="11" key="1">
    <citation type="submission" date="2020-07" db="EMBL/GenBank/DDBJ databases">
        <title>Complete genome sequencing of Coprobacter sp. strain 2CBH44.</title>
        <authorList>
            <person name="Sakamoto M."/>
            <person name="Murakami T."/>
            <person name="Mori H."/>
        </authorList>
    </citation>
    <scope>NUCLEOTIDE SEQUENCE [LARGE SCALE GENOMIC DNA]</scope>
    <source>
        <strain evidence="11">2CBH44</strain>
    </source>
</reference>
<feature type="signal peptide" evidence="9">
    <location>
        <begin position="1"/>
        <end position="23"/>
    </location>
</feature>
<evidence type="ECO:0000256" key="2">
    <source>
        <dbReference type="ARBA" id="ARBA00022651"/>
    </source>
</evidence>
<evidence type="ECO:0000256" key="5">
    <source>
        <dbReference type="ARBA" id="ARBA00023295"/>
    </source>
</evidence>
<dbReference type="EMBL" id="AP023322">
    <property type="protein sequence ID" value="BCI64833.1"/>
    <property type="molecule type" value="Genomic_DNA"/>
</dbReference>
<evidence type="ECO:0000256" key="8">
    <source>
        <dbReference type="RuleBase" id="RU361187"/>
    </source>
</evidence>
<evidence type="ECO:0000256" key="7">
    <source>
        <dbReference type="PIRSR" id="PIRSR606710-2"/>
    </source>
</evidence>
<dbReference type="RefSeq" id="WP_200755199.1">
    <property type="nucleotide sequence ID" value="NZ_AP023322.1"/>
</dbReference>
<feature type="active site" description="Proton donor" evidence="6">
    <location>
        <position position="211"/>
    </location>
</feature>
<dbReference type="PANTHER" id="PTHR43772">
    <property type="entry name" value="ENDO-1,4-BETA-XYLANASE"/>
    <property type="match status" value="1"/>
</dbReference>
<dbReference type="GO" id="GO:0045493">
    <property type="term" value="P:xylan catabolic process"/>
    <property type="evidence" value="ECO:0007669"/>
    <property type="project" value="UniProtKB-KW"/>
</dbReference>
<dbReference type="InterPro" id="IPR052176">
    <property type="entry name" value="Glycosyl_Hydrlase_43_Enz"/>
</dbReference>
<keyword evidence="4" id="KW-0119">Carbohydrate metabolism</keyword>
<feature type="active site" description="Proton acceptor" evidence="6">
    <location>
        <position position="39"/>
    </location>
</feature>
<proteinExistence type="inferred from homology"/>
<evidence type="ECO:0000256" key="4">
    <source>
        <dbReference type="ARBA" id="ARBA00023277"/>
    </source>
</evidence>
<organism evidence="10 11">
    <name type="scientific">Coprobacter secundus subsp. similis</name>
    <dbReference type="NCBI Taxonomy" id="2751153"/>
    <lineage>
        <taxon>Bacteria</taxon>
        <taxon>Pseudomonadati</taxon>
        <taxon>Bacteroidota</taxon>
        <taxon>Bacteroidia</taxon>
        <taxon>Bacteroidales</taxon>
        <taxon>Barnesiellaceae</taxon>
        <taxon>Coprobacter</taxon>
    </lineage>
</organism>
<dbReference type="InterPro" id="IPR006710">
    <property type="entry name" value="Glyco_hydro_43"/>
</dbReference>
<evidence type="ECO:0000256" key="9">
    <source>
        <dbReference type="SAM" id="SignalP"/>
    </source>
</evidence>
<keyword evidence="3 8" id="KW-0378">Hydrolase</keyword>
<dbReference type="Gene3D" id="2.115.10.20">
    <property type="entry name" value="Glycosyl hydrolase domain, family 43"/>
    <property type="match status" value="1"/>
</dbReference>
<dbReference type="InterPro" id="IPR023296">
    <property type="entry name" value="Glyco_hydro_beta-prop_sf"/>
</dbReference>
<evidence type="ECO:0000256" key="3">
    <source>
        <dbReference type="ARBA" id="ARBA00022801"/>
    </source>
</evidence>
<keyword evidence="9" id="KW-0732">Signal</keyword>
<dbReference type="PROSITE" id="PS51257">
    <property type="entry name" value="PROKAR_LIPOPROTEIN"/>
    <property type="match status" value="1"/>
</dbReference>
<evidence type="ECO:0000256" key="6">
    <source>
        <dbReference type="PIRSR" id="PIRSR606710-1"/>
    </source>
</evidence>
<dbReference type="PANTHER" id="PTHR43772:SF2">
    <property type="entry name" value="PUTATIVE (AFU_ORTHOLOGUE AFUA_2G04480)-RELATED"/>
    <property type="match status" value="1"/>
</dbReference>
<protein>
    <submittedName>
        <fullName evidence="10">Beta-xylosidase</fullName>
    </submittedName>
</protein>